<dbReference type="EMBL" id="JAPFFI010000014">
    <property type="protein sequence ID" value="KAJ6365911.1"/>
    <property type="molecule type" value="Genomic_DNA"/>
</dbReference>
<dbReference type="PROSITE" id="PS00674">
    <property type="entry name" value="AAA"/>
    <property type="match status" value="1"/>
</dbReference>
<comment type="similarity">
    <text evidence="5">Belongs to the AAA ATPase family.</text>
</comment>
<keyword evidence="3 5" id="KW-0067">ATP-binding</keyword>
<evidence type="ECO:0000256" key="4">
    <source>
        <dbReference type="ARBA" id="ARBA00023128"/>
    </source>
</evidence>
<evidence type="ECO:0000256" key="1">
    <source>
        <dbReference type="ARBA" id="ARBA00004173"/>
    </source>
</evidence>
<organism evidence="7 8">
    <name type="scientific">Salix suchowensis</name>
    <dbReference type="NCBI Taxonomy" id="1278906"/>
    <lineage>
        <taxon>Eukaryota</taxon>
        <taxon>Viridiplantae</taxon>
        <taxon>Streptophyta</taxon>
        <taxon>Embryophyta</taxon>
        <taxon>Tracheophyta</taxon>
        <taxon>Spermatophyta</taxon>
        <taxon>Magnoliopsida</taxon>
        <taxon>eudicotyledons</taxon>
        <taxon>Gunneridae</taxon>
        <taxon>Pentapetalae</taxon>
        <taxon>rosids</taxon>
        <taxon>fabids</taxon>
        <taxon>Malpighiales</taxon>
        <taxon>Salicaceae</taxon>
        <taxon>Saliceae</taxon>
        <taxon>Salix</taxon>
    </lineage>
</organism>
<dbReference type="Gene3D" id="3.40.50.300">
    <property type="entry name" value="P-loop containing nucleotide triphosphate hydrolases"/>
    <property type="match status" value="1"/>
</dbReference>
<dbReference type="Proteomes" id="UP001141253">
    <property type="component" value="Chromosome 7"/>
</dbReference>
<protein>
    <recommendedName>
        <fullName evidence="6">AAA+ ATPase domain-containing protein</fullName>
    </recommendedName>
</protein>
<sequence length="298" mass="33249">MDLLHVNTDGLILTKRMAEKVIGWAKNHYLSSSLLPCIKGDRLSLPRESLEIAINLAKDEYESNFVSAVVALGEIGVKFNDVGALEEVKKALNELVILPMRRPQLFSHGNLLRPCKGILLFGPPGTGKTLLAKALATEAGANFISITGSTLTSKWFGDAEKLTKALFSFASKLAPVIIFVDEVDSLLGARGGSFEHEATRRMRNEFMAVWDGWRSKDSQRILILGATNRPFDLDDAVIRRLPRRIHVDLPDAENRMKILRIILNRENLEFDFQFDKLANATEGYSGSDLKHIDQSKNF</sequence>
<dbReference type="InterPro" id="IPR003593">
    <property type="entry name" value="AAA+_ATPase"/>
</dbReference>
<evidence type="ECO:0000256" key="5">
    <source>
        <dbReference type="RuleBase" id="RU003651"/>
    </source>
</evidence>
<evidence type="ECO:0000259" key="6">
    <source>
        <dbReference type="SMART" id="SM00382"/>
    </source>
</evidence>
<feature type="domain" description="AAA+ ATPase" evidence="6">
    <location>
        <begin position="114"/>
        <end position="251"/>
    </location>
</feature>
<dbReference type="InterPro" id="IPR003959">
    <property type="entry name" value="ATPase_AAA_core"/>
</dbReference>
<dbReference type="PANTHER" id="PTHR45644:SF78">
    <property type="entry name" value="P-LOOP CONTAINING NUCLEOSIDE TRIPHOSPHATE HYDROLASES SUPERFAMILY PROTEIN"/>
    <property type="match status" value="1"/>
</dbReference>
<dbReference type="Pfam" id="PF00004">
    <property type="entry name" value="AAA"/>
    <property type="match status" value="1"/>
</dbReference>
<dbReference type="InterPro" id="IPR027417">
    <property type="entry name" value="P-loop_NTPase"/>
</dbReference>
<dbReference type="SMART" id="SM00382">
    <property type="entry name" value="AAA"/>
    <property type="match status" value="1"/>
</dbReference>
<comment type="caution">
    <text evidence="7">The sequence shown here is derived from an EMBL/GenBank/DDBJ whole genome shotgun (WGS) entry which is preliminary data.</text>
</comment>
<proteinExistence type="inferred from homology"/>
<keyword evidence="8" id="KW-1185">Reference proteome</keyword>
<evidence type="ECO:0000256" key="3">
    <source>
        <dbReference type="ARBA" id="ARBA00022840"/>
    </source>
</evidence>
<keyword evidence="2 5" id="KW-0547">Nucleotide-binding</keyword>
<gene>
    <name evidence="7" type="ORF">OIU77_002468</name>
</gene>
<dbReference type="InterPro" id="IPR003960">
    <property type="entry name" value="ATPase_AAA_CS"/>
</dbReference>
<evidence type="ECO:0000313" key="7">
    <source>
        <dbReference type="EMBL" id="KAJ6365911.1"/>
    </source>
</evidence>
<dbReference type="PANTHER" id="PTHR45644">
    <property type="entry name" value="AAA ATPASE, PUTATIVE (AFU_ORTHOLOGUE AFUA_2G12920)-RELATED-RELATED"/>
    <property type="match status" value="1"/>
</dbReference>
<reference evidence="7" key="1">
    <citation type="submission" date="2022-10" db="EMBL/GenBank/DDBJ databases">
        <authorList>
            <person name="Hyden B.L."/>
            <person name="Feng K."/>
            <person name="Yates T."/>
            <person name="Jawdy S."/>
            <person name="Smart L.B."/>
            <person name="Muchero W."/>
        </authorList>
    </citation>
    <scope>NUCLEOTIDE SEQUENCE</scope>
    <source>
        <tissue evidence="7">Shoot tip</tissue>
    </source>
</reference>
<dbReference type="SUPFAM" id="SSF52540">
    <property type="entry name" value="P-loop containing nucleoside triphosphate hydrolases"/>
    <property type="match status" value="1"/>
</dbReference>
<dbReference type="Gene3D" id="1.10.8.60">
    <property type="match status" value="1"/>
</dbReference>
<reference evidence="7" key="2">
    <citation type="journal article" date="2023" name="Int. J. Mol. Sci.">
        <title>De Novo Assembly and Annotation of 11 Diverse Shrub Willow (Salix) Genomes Reveals Novel Gene Organization in Sex-Linked Regions.</title>
        <authorList>
            <person name="Hyden B."/>
            <person name="Feng K."/>
            <person name="Yates T.B."/>
            <person name="Jawdy S."/>
            <person name="Cereghino C."/>
            <person name="Smart L.B."/>
            <person name="Muchero W."/>
        </authorList>
    </citation>
    <scope>NUCLEOTIDE SEQUENCE</scope>
    <source>
        <tissue evidence="7">Shoot tip</tissue>
    </source>
</reference>
<keyword evidence="4" id="KW-0496">Mitochondrion</keyword>
<dbReference type="InterPro" id="IPR051701">
    <property type="entry name" value="Mito_OM_Translocase_MSP1"/>
</dbReference>
<evidence type="ECO:0000256" key="2">
    <source>
        <dbReference type="ARBA" id="ARBA00022741"/>
    </source>
</evidence>
<name>A0ABQ9AWD4_9ROSI</name>
<accession>A0ABQ9AWD4</accession>
<evidence type="ECO:0000313" key="8">
    <source>
        <dbReference type="Proteomes" id="UP001141253"/>
    </source>
</evidence>
<comment type="subcellular location">
    <subcellularLocation>
        <location evidence="1">Mitochondrion</location>
    </subcellularLocation>
</comment>